<proteinExistence type="predicted"/>
<protein>
    <submittedName>
        <fullName evidence="1">Uncharacterized protein</fullName>
    </submittedName>
</protein>
<organism evidence="1 2">
    <name type="scientific">Brevibacillus borstelensis AK1</name>
    <dbReference type="NCBI Taxonomy" id="1300222"/>
    <lineage>
        <taxon>Bacteria</taxon>
        <taxon>Bacillati</taxon>
        <taxon>Bacillota</taxon>
        <taxon>Bacilli</taxon>
        <taxon>Bacillales</taxon>
        <taxon>Paenibacillaceae</taxon>
        <taxon>Brevibacillus</taxon>
    </lineage>
</organism>
<dbReference type="Proteomes" id="UP000012081">
    <property type="component" value="Unassembled WGS sequence"/>
</dbReference>
<dbReference type="STRING" id="1300222.I532_23411"/>
<dbReference type="EMBL" id="APBN01000018">
    <property type="protein sequence ID" value="EMT50278.1"/>
    <property type="molecule type" value="Genomic_DNA"/>
</dbReference>
<evidence type="ECO:0000313" key="2">
    <source>
        <dbReference type="Proteomes" id="UP000012081"/>
    </source>
</evidence>
<keyword evidence="2" id="KW-1185">Reference proteome</keyword>
<dbReference type="PATRIC" id="fig|1300222.3.peg.4918"/>
<name>M8DA82_9BACL</name>
<gene>
    <name evidence="1" type="ORF">I532_23411</name>
</gene>
<dbReference type="AlphaFoldDB" id="M8DA82"/>
<sequence length="112" mass="12617">MHSGSIFQRHIFSPDGNYVAVLLGRNEGTEVVRNSVMVIRTEPFTLAEFQSKNELASMLTAPEFTIPIISLDWANDTTLKAEIPGTADYTFETLATWNQHRSKTMDVRLTVK</sequence>
<comment type="caution">
    <text evidence="1">The sequence shown here is derived from an EMBL/GenBank/DDBJ whole genome shotgun (WGS) entry which is preliminary data.</text>
</comment>
<reference evidence="1 2" key="1">
    <citation type="submission" date="2013-03" db="EMBL/GenBank/DDBJ databases">
        <title>Assembly of a new bacterial strain Brevibacillus borstelensis AK1.</title>
        <authorList>
            <person name="Rajan I."/>
            <person name="PoliReddy D."/>
            <person name="Sugumar T."/>
            <person name="Rathinam K."/>
            <person name="Alqarawi S."/>
            <person name="Khalil A.B."/>
            <person name="Sivakumar N."/>
        </authorList>
    </citation>
    <scope>NUCLEOTIDE SEQUENCE [LARGE SCALE GENOMIC DNA]</scope>
    <source>
        <strain evidence="1 2">AK1</strain>
    </source>
</reference>
<accession>M8DA82</accession>
<evidence type="ECO:0000313" key="1">
    <source>
        <dbReference type="EMBL" id="EMT50278.1"/>
    </source>
</evidence>